<evidence type="ECO:0000313" key="2">
    <source>
        <dbReference type="Proteomes" id="UP001215598"/>
    </source>
</evidence>
<dbReference type="AlphaFoldDB" id="A0AAD7JIP2"/>
<name>A0AAD7JIP2_9AGAR</name>
<keyword evidence="2" id="KW-1185">Reference proteome</keyword>
<sequence>YPSSGTWPRPKCFLRTQRASACSSSDAGGWWRRRTSRRRGSGARAWALHALVAGVARPQESRRVRARVNWIVGGGGGGGGRSLWLGCQAELRRGQFGREDEDGRASLCRVDEPSPAFSLTVRGEPLHRILRLRGGSFAHGVGRRRCSCAAPSKDVTTGP</sequence>
<feature type="non-terminal residue" evidence="1">
    <location>
        <position position="159"/>
    </location>
</feature>
<protein>
    <submittedName>
        <fullName evidence="1">Uncharacterized protein</fullName>
    </submittedName>
</protein>
<dbReference type="Proteomes" id="UP001215598">
    <property type="component" value="Unassembled WGS sequence"/>
</dbReference>
<comment type="caution">
    <text evidence="1">The sequence shown here is derived from an EMBL/GenBank/DDBJ whole genome shotgun (WGS) entry which is preliminary data.</text>
</comment>
<evidence type="ECO:0000313" key="1">
    <source>
        <dbReference type="EMBL" id="KAJ7765631.1"/>
    </source>
</evidence>
<proteinExistence type="predicted"/>
<organism evidence="1 2">
    <name type="scientific">Mycena metata</name>
    <dbReference type="NCBI Taxonomy" id="1033252"/>
    <lineage>
        <taxon>Eukaryota</taxon>
        <taxon>Fungi</taxon>
        <taxon>Dikarya</taxon>
        <taxon>Basidiomycota</taxon>
        <taxon>Agaricomycotina</taxon>
        <taxon>Agaricomycetes</taxon>
        <taxon>Agaricomycetidae</taxon>
        <taxon>Agaricales</taxon>
        <taxon>Marasmiineae</taxon>
        <taxon>Mycenaceae</taxon>
        <taxon>Mycena</taxon>
    </lineage>
</organism>
<accession>A0AAD7JIP2</accession>
<reference evidence="1" key="1">
    <citation type="submission" date="2023-03" db="EMBL/GenBank/DDBJ databases">
        <title>Massive genome expansion in bonnet fungi (Mycena s.s.) driven by repeated elements and novel gene families across ecological guilds.</title>
        <authorList>
            <consortium name="Lawrence Berkeley National Laboratory"/>
            <person name="Harder C.B."/>
            <person name="Miyauchi S."/>
            <person name="Viragh M."/>
            <person name="Kuo A."/>
            <person name="Thoen E."/>
            <person name="Andreopoulos B."/>
            <person name="Lu D."/>
            <person name="Skrede I."/>
            <person name="Drula E."/>
            <person name="Henrissat B."/>
            <person name="Morin E."/>
            <person name="Kohler A."/>
            <person name="Barry K."/>
            <person name="LaButti K."/>
            <person name="Morin E."/>
            <person name="Salamov A."/>
            <person name="Lipzen A."/>
            <person name="Mereny Z."/>
            <person name="Hegedus B."/>
            <person name="Baldrian P."/>
            <person name="Stursova M."/>
            <person name="Weitz H."/>
            <person name="Taylor A."/>
            <person name="Grigoriev I.V."/>
            <person name="Nagy L.G."/>
            <person name="Martin F."/>
            <person name="Kauserud H."/>
        </authorList>
    </citation>
    <scope>NUCLEOTIDE SEQUENCE</scope>
    <source>
        <strain evidence="1">CBHHK182m</strain>
    </source>
</reference>
<dbReference type="EMBL" id="JARKIB010000025">
    <property type="protein sequence ID" value="KAJ7765631.1"/>
    <property type="molecule type" value="Genomic_DNA"/>
</dbReference>
<gene>
    <name evidence="1" type="ORF">B0H16DRAFT_397128</name>
</gene>